<evidence type="ECO:0000313" key="1">
    <source>
        <dbReference type="EMBL" id="CAL2104800.1"/>
    </source>
</evidence>
<dbReference type="EMBL" id="CAXJRC010000001">
    <property type="protein sequence ID" value="CAL2104800.1"/>
    <property type="molecule type" value="Genomic_DNA"/>
</dbReference>
<keyword evidence="2" id="KW-1185">Reference proteome</keyword>
<proteinExistence type="predicted"/>
<sequence>MSTVDLIQEALDFERNHKQFRTRNEKILASRKAKELVLSLNNIYKKTKDKALMDIMKRVTVIKRKIEIRLKGRL</sequence>
<name>A0ABP1F2R2_9FLAO</name>
<reference evidence="1 2" key="1">
    <citation type="submission" date="2024-05" db="EMBL/GenBank/DDBJ databases">
        <authorList>
            <person name="Duchaud E."/>
        </authorList>
    </citation>
    <scope>NUCLEOTIDE SEQUENCE [LARGE SCALE GENOMIC DNA]</scope>
    <source>
        <strain evidence="1">Ena-SAMPLE-TAB-13-05-2024-13:56:06:370-140305</strain>
    </source>
</reference>
<dbReference type="Proteomes" id="UP001497602">
    <property type="component" value="Unassembled WGS sequence"/>
</dbReference>
<accession>A0ABP1F2R2</accession>
<gene>
    <name evidence="1" type="ORF">T190115A13A_100088</name>
</gene>
<comment type="caution">
    <text evidence="1">The sequence shown here is derived from an EMBL/GenBank/DDBJ whole genome shotgun (WGS) entry which is preliminary data.</text>
</comment>
<protein>
    <submittedName>
        <fullName evidence="1">Uncharacterized protein</fullName>
    </submittedName>
</protein>
<organism evidence="1 2">
    <name type="scientific">Tenacibaculum vairaonense</name>
    <dbReference type="NCBI Taxonomy" id="3137860"/>
    <lineage>
        <taxon>Bacteria</taxon>
        <taxon>Pseudomonadati</taxon>
        <taxon>Bacteroidota</taxon>
        <taxon>Flavobacteriia</taxon>
        <taxon>Flavobacteriales</taxon>
        <taxon>Flavobacteriaceae</taxon>
        <taxon>Tenacibaculum</taxon>
    </lineage>
</organism>
<evidence type="ECO:0000313" key="2">
    <source>
        <dbReference type="Proteomes" id="UP001497602"/>
    </source>
</evidence>
<dbReference type="RefSeq" id="WP_348702030.1">
    <property type="nucleotide sequence ID" value="NZ_CAXIYA010000001.1"/>
</dbReference>